<proteinExistence type="predicted"/>
<dbReference type="PANTHER" id="PTHR41700:SF1">
    <property type="entry name" value="N-ACETYLTRANSFERASE DOMAIN-CONTAINING PROTEIN"/>
    <property type="match status" value="1"/>
</dbReference>
<dbReference type="PROSITE" id="PS51186">
    <property type="entry name" value="GNAT"/>
    <property type="match status" value="1"/>
</dbReference>
<dbReference type="Gene3D" id="3.40.630.30">
    <property type="match status" value="1"/>
</dbReference>
<protein>
    <submittedName>
        <fullName evidence="2">Unannotated protein</fullName>
    </submittedName>
</protein>
<dbReference type="AlphaFoldDB" id="A0A6J6PXE8"/>
<dbReference type="GO" id="GO:0016747">
    <property type="term" value="F:acyltransferase activity, transferring groups other than amino-acyl groups"/>
    <property type="evidence" value="ECO:0007669"/>
    <property type="project" value="InterPro"/>
</dbReference>
<reference evidence="2" key="1">
    <citation type="submission" date="2020-05" db="EMBL/GenBank/DDBJ databases">
        <authorList>
            <person name="Chiriac C."/>
            <person name="Salcher M."/>
            <person name="Ghai R."/>
            <person name="Kavagutti S V."/>
        </authorList>
    </citation>
    <scope>NUCLEOTIDE SEQUENCE</scope>
</reference>
<organism evidence="2">
    <name type="scientific">freshwater metagenome</name>
    <dbReference type="NCBI Taxonomy" id="449393"/>
    <lineage>
        <taxon>unclassified sequences</taxon>
        <taxon>metagenomes</taxon>
        <taxon>ecological metagenomes</taxon>
    </lineage>
</organism>
<dbReference type="InterPro" id="IPR016181">
    <property type="entry name" value="Acyl_CoA_acyltransferase"/>
</dbReference>
<evidence type="ECO:0000313" key="2">
    <source>
        <dbReference type="EMBL" id="CAB4703062.1"/>
    </source>
</evidence>
<dbReference type="EMBL" id="CAEZXM010000269">
    <property type="protein sequence ID" value="CAB4703062.1"/>
    <property type="molecule type" value="Genomic_DNA"/>
</dbReference>
<feature type="domain" description="N-acetyltransferase" evidence="1">
    <location>
        <begin position="22"/>
        <end position="182"/>
    </location>
</feature>
<gene>
    <name evidence="2" type="ORF">UFOPK2366_01362</name>
</gene>
<evidence type="ECO:0000259" key="1">
    <source>
        <dbReference type="PROSITE" id="PS51186"/>
    </source>
</evidence>
<dbReference type="SUPFAM" id="SSF55729">
    <property type="entry name" value="Acyl-CoA N-acyltransferases (Nat)"/>
    <property type="match status" value="1"/>
</dbReference>
<dbReference type="InterPro" id="IPR000182">
    <property type="entry name" value="GNAT_dom"/>
</dbReference>
<dbReference type="PANTHER" id="PTHR41700">
    <property type="entry name" value="GCN5-RELATED N-ACETYLTRANSFERASE"/>
    <property type="match status" value="1"/>
</dbReference>
<name>A0A6J6PXE8_9ZZZZ</name>
<accession>A0A6J6PXE8</accession>
<dbReference type="InterPro" id="IPR038764">
    <property type="entry name" value="GNAT_N_AcTrfase_prd"/>
</dbReference>
<sequence>MSPALVHDAEIGAALAAAAADVVIDTIDAIADLQLLREVMNQVWGPEIVPPRNLLRGMAMAGSGIALARRHGEAVGFSIGLLGWSDGVHFHSHQVGVVEAERGSGVGYALKLAQRAQCLARGVTEMRWTFDPMLASNATFNLVRLGATITSYIPDCYGARTDAFNTGDVTDRVKVLWRLDRPVGAQPLAPDAAGQPLIALVDDGPQVARSFVSAQPGAFIPLPDGYHSLRSEHPAAAASWRTATGAAFADCFESKLSIIGYGPLGYVVGEAL</sequence>